<proteinExistence type="predicted"/>
<evidence type="ECO:0000313" key="1">
    <source>
        <dbReference type="EMBL" id="JAH78516.1"/>
    </source>
</evidence>
<dbReference type="AlphaFoldDB" id="A0A0E9VKH1"/>
<reference evidence="1" key="2">
    <citation type="journal article" date="2015" name="Fish Shellfish Immunol.">
        <title>Early steps in the European eel (Anguilla anguilla)-Vibrio vulnificus interaction in the gills: Role of the RtxA13 toxin.</title>
        <authorList>
            <person name="Callol A."/>
            <person name="Pajuelo D."/>
            <person name="Ebbesson L."/>
            <person name="Teles M."/>
            <person name="MacKenzie S."/>
            <person name="Amaro C."/>
        </authorList>
    </citation>
    <scope>NUCLEOTIDE SEQUENCE</scope>
</reference>
<sequence length="30" mass="3603">MYYQNLMLHAFRILEGTGLIFDWRLCLTSP</sequence>
<protein>
    <submittedName>
        <fullName evidence="1">Uncharacterized protein</fullName>
    </submittedName>
</protein>
<reference evidence="1" key="1">
    <citation type="submission" date="2014-11" db="EMBL/GenBank/DDBJ databases">
        <authorList>
            <person name="Amaro Gonzalez C."/>
        </authorList>
    </citation>
    <scope>NUCLEOTIDE SEQUENCE</scope>
</reference>
<dbReference type="EMBL" id="GBXM01030061">
    <property type="protein sequence ID" value="JAH78516.1"/>
    <property type="molecule type" value="Transcribed_RNA"/>
</dbReference>
<accession>A0A0E9VKH1</accession>
<name>A0A0E9VKH1_ANGAN</name>
<organism evidence="1">
    <name type="scientific">Anguilla anguilla</name>
    <name type="common">European freshwater eel</name>
    <name type="synonym">Muraena anguilla</name>
    <dbReference type="NCBI Taxonomy" id="7936"/>
    <lineage>
        <taxon>Eukaryota</taxon>
        <taxon>Metazoa</taxon>
        <taxon>Chordata</taxon>
        <taxon>Craniata</taxon>
        <taxon>Vertebrata</taxon>
        <taxon>Euteleostomi</taxon>
        <taxon>Actinopterygii</taxon>
        <taxon>Neopterygii</taxon>
        <taxon>Teleostei</taxon>
        <taxon>Anguilliformes</taxon>
        <taxon>Anguillidae</taxon>
        <taxon>Anguilla</taxon>
    </lineage>
</organism>